<dbReference type="Proteomes" id="UP001570071">
    <property type="component" value="Unassembled WGS sequence"/>
</dbReference>
<protein>
    <submittedName>
        <fullName evidence="1">Uncharacterized protein</fullName>
    </submittedName>
</protein>
<evidence type="ECO:0000313" key="1">
    <source>
        <dbReference type="EMBL" id="MEZ8720102.1"/>
    </source>
</evidence>
<gene>
    <name evidence="1" type="ORF">AB6D66_03415</name>
</gene>
<dbReference type="EMBL" id="JBFSSG010000003">
    <property type="protein sequence ID" value="MEZ8720102.1"/>
    <property type="molecule type" value="Genomic_DNA"/>
</dbReference>
<dbReference type="RefSeq" id="WP_372122230.1">
    <property type="nucleotide sequence ID" value="NZ_JBFSSG010000003.1"/>
</dbReference>
<accession>A0ABV4MSL2</accession>
<organism evidence="1 2">
    <name type="scientific">Vibrio pomeroyi</name>
    <dbReference type="NCBI Taxonomy" id="198832"/>
    <lineage>
        <taxon>Bacteria</taxon>
        <taxon>Pseudomonadati</taxon>
        <taxon>Pseudomonadota</taxon>
        <taxon>Gammaproteobacteria</taxon>
        <taxon>Vibrionales</taxon>
        <taxon>Vibrionaceae</taxon>
        <taxon>Vibrio</taxon>
    </lineage>
</organism>
<name>A0ABV4MSL2_9VIBR</name>
<evidence type="ECO:0000313" key="2">
    <source>
        <dbReference type="Proteomes" id="UP001570071"/>
    </source>
</evidence>
<keyword evidence="2" id="KW-1185">Reference proteome</keyword>
<sequence>MAEFKLDKNKESPLPENHITPELFVQHAWDMDFRVSAADSAVIHSDFIKHASILADKEGIDVHYLDFSEYDTAAAALSAKENSGFLEALEDGSKKSLLWFVNCDSLAPLNVAVTYSLRTALTTRQTNKTQSVFIATKASLLMMFANREAPFYQSHFRLTGYSS</sequence>
<comment type="caution">
    <text evidence="1">The sequence shown here is derived from an EMBL/GenBank/DDBJ whole genome shotgun (WGS) entry which is preliminary data.</text>
</comment>
<proteinExistence type="predicted"/>
<reference evidence="1 2" key="1">
    <citation type="journal article" date="2024" name="ISME J.">
        <title>Tailless and filamentous prophages are predominant in marine Vibrio.</title>
        <authorList>
            <person name="Steensen K."/>
            <person name="Seneca J."/>
            <person name="Bartlau N."/>
            <person name="Yu X.A."/>
            <person name="Hussain F.A."/>
            <person name="Polz M.F."/>
        </authorList>
    </citation>
    <scope>NUCLEOTIDE SEQUENCE [LARGE SCALE GENOMIC DNA]</scope>
    <source>
        <strain evidence="1 2">10N.239.312.F12</strain>
    </source>
</reference>